<organism evidence="1 2">
    <name type="scientific">Racocetra persica</name>
    <dbReference type="NCBI Taxonomy" id="160502"/>
    <lineage>
        <taxon>Eukaryota</taxon>
        <taxon>Fungi</taxon>
        <taxon>Fungi incertae sedis</taxon>
        <taxon>Mucoromycota</taxon>
        <taxon>Glomeromycotina</taxon>
        <taxon>Glomeromycetes</taxon>
        <taxon>Diversisporales</taxon>
        <taxon>Gigasporaceae</taxon>
        <taxon>Racocetra</taxon>
    </lineage>
</organism>
<protein>
    <submittedName>
        <fullName evidence="1">2446_t:CDS:1</fullName>
    </submittedName>
</protein>
<proteinExistence type="predicted"/>
<keyword evidence="2" id="KW-1185">Reference proteome</keyword>
<sequence length="65" mass="7638">MPLTMVENFEMFMVKLFEKPVEINYELIIIDYITKKHTNYNCESKTISSSTIPGGKDVEFYKSHN</sequence>
<reference evidence="1" key="1">
    <citation type="submission" date="2021-06" db="EMBL/GenBank/DDBJ databases">
        <authorList>
            <person name="Kallberg Y."/>
            <person name="Tangrot J."/>
            <person name="Rosling A."/>
        </authorList>
    </citation>
    <scope>NUCLEOTIDE SEQUENCE</scope>
    <source>
        <strain evidence="1">MA461A</strain>
    </source>
</reference>
<name>A0ACA9RST3_9GLOM</name>
<gene>
    <name evidence="1" type="ORF">RPERSI_LOCUS22835</name>
</gene>
<dbReference type="Proteomes" id="UP000789920">
    <property type="component" value="Unassembled WGS sequence"/>
</dbReference>
<comment type="caution">
    <text evidence="1">The sequence shown here is derived from an EMBL/GenBank/DDBJ whole genome shotgun (WGS) entry which is preliminary data.</text>
</comment>
<evidence type="ECO:0000313" key="2">
    <source>
        <dbReference type="Proteomes" id="UP000789920"/>
    </source>
</evidence>
<dbReference type="EMBL" id="CAJVQC010069962">
    <property type="protein sequence ID" value="CAG8809313.1"/>
    <property type="molecule type" value="Genomic_DNA"/>
</dbReference>
<feature type="non-terminal residue" evidence="1">
    <location>
        <position position="65"/>
    </location>
</feature>
<evidence type="ECO:0000313" key="1">
    <source>
        <dbReference type="EMBL" id="CAG8809313.1"/>
    </source>
</evidence>
<accession>A0ACA9RST3</accession>